<evidence type="ECO:0000256" key="2">
    <source>
        <dbReference type="SAM" id="SignalP"/>
    </source>
</evidence>
<dbReference type="Pfam" id="PF03009">
    <property type="entry name" value="GDPD"/>
    <property type="match status" value="1"/>
</dbReference>
<keyword evidence="1" id="KW-1133">Transmembrane helix</keyword>
<feature type="chain" id="PRO_5019152326" evidence="2">
    <location>
        <begin position="25"/>
        <end position="360"/>
    </location>
</feature>
<proteinExistence type="predicted"/>
<protein>
    <submittedName>
        <fullName evidence="4">VPLPA-CTERM sorting domain-containing protein</fullName>
    </submittedName>
</protein>
<dbReference type="InterPro" id="IPR022472">
    <property type="entry name" value="VPLPA-CTERM"/>
</dbReference>
<dbReference type="Gene3D" id="3.20.20.190">
    <property type="entry name" value="Phosphatidylinositol (PI) phosphodiesterase"/>
    <property type="match status" value="1"/>
</dbReference>
<evidence type="ECO:0000313" key="5">
    <source>
        <dbReference type="Proteomes" id="UP000285710"/>
    </source>
</evidence>
<dbReference type="AlphaFoldDB" id="A0A443IPR9"/>
<dbReference type="SUPFAM" id="SSF51695">
    <property type="entry name" value="PLC-like phosphodiesterases"/>
    <property type="match status" value="1"/>
</dbReference>
<dbReference type="InterPro" id="IPR030395">
    <property type="entry name" value="GP_PDE_dom"/>
</dbReference>
<reference evidence="4 5" key="2">
    <citation type="submission" date="2019-01" db="EMBL/GenBank/DDBJ databases">
        <authorList>
            <person name="Li Y."/>
        </authorList>
    </citation>
    <scope>NUCLEOTIDE SEQUENCE [LARGE SCALE GENOMIC DNA]</scope>
    <source>
        <strain evidence="4 5">2D-5</strain>
    </source>
</reference>
<keyword evidence="5" id="KW-1185">Reference proteome</keyword>
<dbReference type="NCBIfam" id="TIGR02595">
    <property type="entry name" value="PEP_CTERM"/>
    <property type="match status" value="1"/>
</dbReference>
<feature type="signal peptide" evidence="2">
    <location>
        <begin position="1"/>
        <end position="24"/>
    </location>
</feature>
<accession>A0A443IPR9</accession>
<keyword evidence="1" id="KW-0472">Membrane</keyword>
<evidence type="ECO:0000256" key="1">
    <source>
        <dbReference type="SAM" id="Phobius"/>
    </source>
</evidence>
<dbReference type="InterPro" id="IPR017946">
    <property type="entry name" value="PLC-like_Pdiesterase_TIM-brl"/>
</dbReference>
<name>A0A443IPR9_9RHOB</name>
<reference evidence="4 5" key="1">
    <citation type="submission" date="2019-01" db="EMBL/GenBank/DDBJ databases">
        <title>Sinorhodobacter populi sp. nov. isolated from the symptomatic bark tissue of Populus euramericana canker.</title>
        <authorList>
            <person name="Xu G."/>
        </authorList>
    </citation>
    <scope>NUCLEOTIDE SEQUENCE [LARGE SCALE GENOMIC DNA]</scope>
    <source>
        <strain evidence="4 5">2D-5</strain>
    </source>
</reference>
<dbReference type="PANTHER" id="PTHR46211">
    <property type="entry name" value="GLYCEROPHOSPHORYL DIESTER PHOSPHODIESTERASE"/>
    <property type="match status" value="1"/>
</dbReference>
<organism evidence="4 5">
    <name type="scientific">Paenirhodobacter populi</name>
    <dbReference type="NCBI Taxonomy" id="2306993"/>
    <lineage>
        <taxon>Bacteria</taxon>
        <taxon>Pseudomonadati</taxon>
        <taxon>Pseudomonadota</taxon>
        <taxon>Alphaproteobacteria</taxon>
        <taxon>Rhodobacterales</taxon>
        <taxon>Rhodobacter group</taxon>
        <taxon>Paenirhodobacter</taxon>
    </lineage>
</organism>
<evidence type="ECO:0000259" key="3">
    <source>
        <dbReference type="PROSITE" id="PS51704"/>
    </source>
</evidence>
<dbReference type="RefSeq" id="WP_128270491.1">
    <property type="nucleotide sequence ID" value="NZ_SAUW01000018.1"/>
</dbReference>
<gene>
    <name evidence="4" type="ORF">D2T33_16240</name>
</gene>
<keyword evidence="2" id="KW-0732">Signal</keyword>
<feature type="domain" description="GP-PDE" evidence="3">
    <location>
        <begin position="35"/>
        <end position="311"/>
    </location>
</feature>
<feature type="transmembrane region" description="Helical" evidence="1">
    <location>
        <begin position="333"/>
        <end position="352"/>
    </location>
</feature>
<dbReference type="EMBL" id="SAUW01000018">
    <property type="protein sequence ID" value="RWR08183.1"/>
    <property type="molecule type" value="Genomic_DNA"/>
</dbReference>
<dbReference type="NCBIfam" id="TIGR03370">
    <property type="entry name" value="VPLPA-CTERM"/>
    <property type="match status" value="1"/>
</dbReference>
<dbReference type="GO" id="GO:0008081">
    <property type="term" value="F:phosphoric diester hydrolase activity"/>
    <property type="evidence" value="ECO:0007669"/>
    <property type="project" value="InterPro"/>
</dbReference>
<dbReference type="GO" id="GO:0006629">
    <property type="term" value="P:lipid metabolic process"/>
    <property type="evidence" value="ECO:0007669"/>
    <property type="project" value="InterPro"/>
</dbReference>
<dbReference type="Proteomes" id="UP000285710">
    <property type="component" value="Unassembled WGS sequence"/>
</dbReference>
<keyword evidence="1" id="KW-0812">Transmembrane</keyword>
<dbReference type="PANTHER" id="PTHR46211:SF14">
    <property type="entry name" value="GLYCEROPHOSPHODIESTER PHOSPHODIESTERASE"/>
    <property type="match status" value="1"/>
</dbReference>
<comment type="caution">
    <text evidence="4">The sequence shown here is derived from an EMBL/GenBank/DDBJ whole genome shotgun (WGS) entry which is preliminary data.</text>
</comment>
<dbReference type="PROSITE" id="PS51704">
    <property type="entry name" value="GP_PDE"/>
    <property type="match status" value="1"/>
</dbReference>
<dbReference type="InterPro" id="IPR013424">
    <property type="entry name" value="Ice-binding_C"/>
</dbReference>
<evidence type="ECO:0000313" key="4">
    <source>
        <dbReference type="EMBL" id="RWR08183.1"/>
    </source>
</evidence>
<sequence>MQKSTLLCAAALAAAAGTLSTADAAVFNTLTGDAPIVIAHRGASAYVSENTLASTEMALDMAAPYVENDVQMTRDGVLVVMHDGTLDRTTNIENLYERRNGGYNVADFTLAEIKQLTVDTKINTGYDFLLSGDRAYEVPTFAEQLDLISTYNAANGTDYGILVEGKYGFNADTNRAVMETLKEKGYTTADKAMIQSFDFGNVFDYALLEDELGMDLGIAQLGDASWNGYAWTVSNLISLQNMAQYTDTVAISYGSLSQAFIEAAHDLGLSVYGWTFRPSDLEAAESLMASFLDWGLDGFITDNPDLVDMAIGATTSFASAQMLLLADDSLPAVPVPAALPLLCTGLGALALLRRRRARAA</sequence>